<dbReference type="Proteomes" id="UP000195141">
    <property type="component" value="Chromosome"/>
</dbReference>
<dbReference type="Pfam" id="PF00072">
    <property type="entry name" value="Response_reg"/>
    <property type="match status" value="1"/>
</dbReference>
<dbReference type="SMART" id="SM00448">
    <property type="entry name" value="REC"/>
    <property type="match status" value="1"/>
</dbReference>
<feature type="domain" description="OmpR/PhoB-type" evidence="13">
    <location>
        <begin position="127"/>
        <end position="225"/>
    </location>
</feature>
<keyword evidence="4" id="KW-0805">Transcription regulation</keyword>
<accession>A0A242JXH3</accession>
<dbReference type="AlphaFoldDB" id="A0A242JXH3"/>
<dbReference type="GO" id="GO:0032993">
    <property type="term" value="C:protein-DNA complex"/>
    <property type="evidence" value="ECO:0007669"/>
    <property type="project" value="TreeGrafter"/>
</dbReference>
<dbReference type="OrthoDB" id="9790442at2"/>
<dbReference type="InterPro" id="IPR001789">
    <property type="entry name" value="Sig_transdc_resp-reg_receiver"/>
</dbReference>
<dbReference type="PROSITE" id="PS50110">
    <property type="entry name" value="RESPONSE_REGULATORY"/>
    <property type="match status" value="1"/>
</dbReference>
<dbReference type="GO" id="GO:0000976">
    <property type="term" value="F:transcription cis-regulatory region binding"/>
    <property type="evidence" value="ECO:0007669"/>
    <property type="project" value="TreeGrafter"/>
</dbReference>
<dbReference type="GO" id="GO:0071555">
    <property type="term" value="P:cell wall organization"/>
    <property type="evidence" value="ECO:0007669"/>
    <property type="project" value="UniProtKB-KW"/>
</dbReference>
<dbReference type="InterPro" id="IPR039420">
    <property type="entry name" value="WalR-like"/>
</dbReference>
<evidence type="ECO:0000256" key="7">
    <source>
        <dbReference type="ARBA" id="ARBA00023163"/>
    </source>
</evidence>
<dbReference type="PANTHER" id="PTHR48111">
    <property type="entry name" value="REGULATOR OF RPOS"/>
    <property type="match status" value="1"/>
</dbReference>
<keyword evidence="9" id="KW-0961">Cell wall biogenesis/degradation</keyword>
<keyword evidence="1" id="KW-0678">Repressor</keyword>
<evidence type="ECO:0000256" key="1">
    <source>
        <dbReference type="ARBA" id="ARBA00022491"/>
    </source>
</evidence>
<feature type="DNA-binding region" description="OmpR/PhoB-type" evidence="11">
    <location>
        <begin position="127"/>
        <end position="225"/>
    </location>
</feature>
<reference evidence="14" key="1">
    <citation type="submission" date="2017-05" db="EMBL/GenBank/DDBJ databases">
        <title>The Genome Sequence of Enterococcus sp. 9E7_DIV0242.</title>
        <authorList>
            <consortium name="The Broad Institute Genomics Platform"/>
            <consortium name="The Broad Institute Genomic Center for Infectious Diseases"/>
            <person name="Earl A."/>
            <person name="Manson A."/>
            <person name="Schwartman J."/>
            <person name="Gilmore M."/>
            <person name="Abouelleil A."/>
            <person name="Cao P."/>
            <person name="Chapman S."/>
            <person name="Cusick C."/>
            <person name="Shea T."/>
            <person name="Young S."/>
            <person name="Neafsey D."/>
            <person name="Nusbaum C."/>
            <person name="Birren B."/>
        </authorList>
    </citation>
    <scope>NUCLEOTIDE SEQUENCE [LARGE SCALE GENOMIC DNA]</scope>
    <source>
        <strain evidence="14">9E7_DIV0242</strain>
    </source>
</reference>
<dbReference type="FunFam" id="3.40.50.2300:FF:000001">
    <property type="entry name" value="DNA-binding response regulator PhoB"/>
    <property type="match status" value="1"/>
</dbReference>
<keyword evidence="7" id="KW-0804">Transcription</keyword>
<evidence type="ECO:0000313" key="14">
    <source>
        <dbReference type="EMBL" id="OTP09819.1"/>
    </source>
</evidence>
<evidence type="ECO:0000256" key="10">
    <source>
        <dbReference type="PROSITE-ProRule" id="PRU00169"/>
    </source>
</evidence>
<evidence type="ECO:0000256" key="2">
    <source>
        <dbReference type="ARBA" id="ARBA00022553"/>
    </source>
</evidence>
<evidence type="ECO:0000256" key="5">
    <source>
        <dbReference type="ARBA" id="ARBA00023125"/>
    </source>
</evidence>
<dbReference type="CDD" id="cd17574">
    <property type="entry name" value="REC_OmpR"/>
    <property type="match status" value="1"/>
</dbReference>
<keyword evidence="8" id="KW-0046">Antibiotic resistance</keyword>
<organism evidence="14">
    <name type="scientific">Candidatus Enterococcus clewellii</name>
    <dbReference type="NCBI Taxonomy" id="1834193"/>
    <lineage>
        <taxon>Bacteria</taxon>
        <taxon>Bacillati</taxon>
        <taxon>Bacillota</taxon>
        <taxon>Bacilli</taxon>
        <taxon>Lactobacillales</taxon>
        <taxon>Enterococcaceae</taxon>
        <taxon>Enterococcus</taxon>
    </lineage>
</organism>
<evidence type="ECO:0000313" key="15">
    <source>
        <dbReference type="EMBL" id="WYJ91819.1"/>
    </source>
</evidence>
<dbReference type="GO" id="GO:0046677">
    <property type="term" value="P:response to antibiotic"/>
    <property type="evidence" value="ECO:0007669"/>
    <property type="project" value="UniProtKB-KW"/>
</dbReference>
<dbReference type="EMBL" id="NGMM01000009">
    <property type="protein sequence ID" value="OTP09819.1"/>
    <property type="molecule type" value="Genomic_DNA"/>
</dbReference>
<evidence type="ECO:0000256" key="4">
    <source>
        <dbReference type="ARBA" id="ARBA00023015"/>
    </source>
</evidence>
<dbReference type="InterPro" id="IPR036388">
    <property type="entry name" value="WH-like_DNA-bd_sf"/>
</dbReference>
<dbReference type="PANTHER" id="PTHR48111:SF21">
    <property type="entry name" value="DNA-BINDING DUAL MASTER TRANSCRIPTIONAL REGULATOR RPAA"/>
    <property type="match status" value="1"/>
</dbReference>
<dbReference type="SUPFAM" id="SSF52172">
    <property type="entry name" value="CheY-like"/>
    <property type="match status" value="1"/>
</dbReference>
<dbReference type="EMBL" id="CP147247">
    <property type="protein sequence ID" value="WYJ91819.1"/>
    <property type="molecule type" value="Genomic_DNA"/>
</dbReference>
<keyword evidence="16" id="KW-1185">Reference proteome</keyword>
<dbReference type="Gene3D" id="3.40.50.2300">
    <property type="match status" value="1"/>
</dbReference>
<dbReference type="Gene3D" id="1.10.10.10">
    <property type="entry name" value="Winged helix-like DNA-binding domain superfamily/Winged helix DNA-binding domain"/>
    <property type="match status" value="1"/>
</dbReference>
<evidence type="ECO:0000259" key="12">
    <source>
        <dbReference type="PROSITE" id="PS50110"/>
    </source>
</evidence>
<keyword evidence="6" id="KW-0010">Activator</keyword>
<dbReference type="Pfam" id="PF00486">
    <property type="entry name" value="Trans_reg_C"/>
    <property type="match status" value="1"/>
</dbReference>
<dbReference type="PROSITE" id="PS51755">
    <property type="entry name" value="OMPR_PHOB"/>
    <property type="match status" value="1"/>
</dbReference>
<dbReference type="SMART" id="SM00862">
    <property type="entry name" value="Trans_reg_C"/>
    <property type="match status" value="1"/>
</dbReference>
<dbReference type="InterPro" id="IPR001867">
    <property type="entry name" value="OmpR/PhoB-type_DNA-bd"/>
</dbReference>
<name>A0A242JXH3_9ENTE</name>
<feature type="domain" description="Response regulatory" evidence="12">
    <location>
        <begin position="3"/>
        <end position="116"/>
    </location>
</feature>
<evidence type="ECO:0000256" key="9">
    <source>
        <dbReference type="ARBA" id="ARBA00023316"/>
    </source>
</evidence>
<sequence>MAKVLIVEDNRQIVEVLKKYLKHAGYEADAVYDGKSALAAFEQQHYELILLDIMLPELDGYAVCQEIRKSSIIPIIMITAKSEDADRILGLEIGADDYIVKPFSSKEVVARINALLRRIQFEKTNTKKQFTCGDILIDVASKEVTAAGNRLSLTKKEFDLLLLFVQFPKKVFTRENLLDSVWGIDYFGDPRTVDSHMKRLRAKLKAGASICHIQTIWGAGYAFEVTS</sequence>
<dbReference type="GO" id="GO:0006355">
    <property type="term" value="P:regulation of DNA-templated transcription"/>
    <property type="evidence" value="ECO:0007669"/>
    <property type="project" value="InterPro"/>
</dbReference>
<keyword evidence="5 11" id="KW-0238">DNA-binding</keyword>
<dbReference type="SUPFAM" id="SSF46894">
    <property type="entry name" value="C-terminal effector domain of the bipartite response regulators"/>
    <property type="match status" value="1"/>
</dbReference>
<dbReference type="Gene3D" id="6.10.250.690">
    <property type="match status" value="1"/>
</dbReference>
<dbReference type="InterPro" id="IPR016032">
    <property type="entry name" value="Sig_transdc_resp-reg_C-effctor"/>
</dbReference>
<dbReference type="GO" id="GO:0000156">
    <property type="term" value="F:phosphorelay response regulator activity"/>
    <property type="evidence" value="ECO:0007669"/>
    <property type="project" value="TreeGrafter"/>
</dbReference>
<reference evidence="15" key="3">
    <citation type="submission" date="2024-03" db="EMBL/GenBank/DDBJ databases">
        <title>The Genome Sequence of Enterococcus sp. DIV0242b.</title>
        <authorList>
            <consortium name="The Broad Institute Genomics Platform"/>
            <consortium name="The Broad Institute Microbial Omics Core"/>
            <consortium name="The Broad Institute Genomic Center for Infectious Diseases"/>
            <person name="Earl A."/>
            <person name="Manson A."/>
            <person name="Gilmore M."/>
            <person name="Schwartman J."/>
            <person name="Shea T."/>
            <person name="Abouelleil A."/>
            <person name="Cao P."/>
            <person name="Chapman S."/>
            <person name="Cusick C."/>
            <person name="Young S."/>
            <person name="Neafsey D."/>
            <person name="Nusbaum C."/>
            <person name="Birren B."/>
        </authorList>
    </citation>
    <scope>NUCLEOTIDE SEQUENCE</scope>
    <source>
        <strain evidence="15">9E7_DIV0242</strain>
    </source>
</reference>
<dbReference type="GO" id="GO:0005829">
    <property type="term" value="C:cytosol"/>
    <property type="evidence" value="ECO:0007669"/>
    <property type="project" value="TreeGrafter"/>
</dbReference>
<evidence type="ECO:0000256" key="11">
    <source>
        <dbReference type="PROSITE-ProRule" id="PRU01091"/>
    </source>
</evidence>
<evidence type="ECO:0000313" key="16">
    <source>
        <dbReference type="Proteomes" id="UP000195141"/>
    </source>
</evidence>
<dbReference type="InterPro" id="IPR011006">
    <property type="entry name" value="CheY-like_superfamily"/>
</dbReference>
<gene>
    <name evidence="15" type="ORF">A5888_003587</name>
    <name evidence="14" type="ORF">A5888_004015</name>
</gene>
<evidence type="ECO:0000256" key="6">
    <source>
        <dbReference type="ARBA" id="ARBA00023159"/>
    </source>
</evidence>
<reference evidence="15" key="2">
    <citation type="submission" date="2017-05" db="EMBL/GenBank/DDBJ databases">
        <authorList>
            <consortium name="The Broad Institute Genomics Platform"/>
            <consortium name="The Broad Institute Genomic Center for Infectious Diseases"/>
            <person name="Earl A."/>
            <person name="Manson A."/>
            <person name="Schwartman J."/>
            <person name="Gilmore M."/>
            <person name="Abouelleil A."/>
            <person name="Cao P."/>
            <person name="Chapman S."/>
            <person name="Cusick C."/>
            <person name="Shea T."/>
            <person name="Young S."/>
            <person name="Neafsey D."/>
            <person name="Nusbaum C."/>
            <person name="Birren B."/>
        </authorList>
    </citation>
    <scope>NUCLEOTIDE SEQUENCE</scope>
    <source>
        <strain evidence="15">9E7_DIV0242</strain>
    </source>
</reference>
<keyword evidence="3" id="KW-0902">Two-component regulatory system</keyword>
<evidence type="ECO:0000256" key="3">
    <source>
        <dbReference type="ARBA" id="ARBA00023012"/>
    </source>
</evidence>
<keyword evidence="2 10" id="KW-0597">Phosphoprotein</keyword>
<protein>
    <recommendedName>
        <fullName evidence="17">DNA-binding response regulator</fullName>
    </recommendedName>
</protein>
<dbReference type="CDD" id="cd00383">
    <property type="entry name" value="trans_reg_C"/>
    <property type="match status" value="1"/>
</dbReference>
<feature type="modified residue" description="4-aspartylphosphate" evidence="10">
    <location>
        <position position="52"/>
    </location>
</feature>
<evidence type="ECO:0008006" key="17">
    <source>
        <dbReference type="Google" id="ProtNLM"/>
    </source>
</evidence>
<evidence type="ECO:0000259" key="13">
    <source>
        <dbReference type="PROSITE" id="PS51755"/>
    </source>
</evidence>
<dbReference type="FunFam" id="1.10.10.10:FF:000018">
    <property type="entry name" value="DNA-binding response regulator ResD"/>
    <property type="match status" value="1"/>
</dbReference>
<proteinExistence type="predicted"/>
<evidence type="ECO:0000256" key="8">
    <source>
        <dbReference type="ARBA" id="ARBA00023251"/>
    </source>
</evidence>